<evidence type="ECO:0000256" key="3">
    <source>
        <dbReference type="ARBA" id="ARBA00021584"/>
    </source>
</evidence>
<comment type="similarity">
    <text evidence="2">Belongs to the ycf33 family.</text>
</comment>
<evidence type="ECO:0000256" key="5">
    <source>
        <dbReference type="SAM" id="Phobius"/>
    </source>
</evidence>
<comment type="subcellular location">
    <subcellularLocation>
        <location evidence="1">Plastid</location>
    </subcellularLocation>
</comment>
<sequence length="65" mass="7844">MHIFWDNIWKFPKFILSVFLGFFLTAAYPFLQLSKSRKILYVIMIIVAVNLYLLYIILKYMLGYT</sequence>
<proteinExistence type="inferred from homology"/>
<evidence type="ECO:0000256" key="1">
    <source>
        <dbReference type="ARBA" id="ARBA00004474"/>
    </source>
</evidence>
<dbReference type="InterPro" id="IPR008470">
    <property type="entry name" value="Uncharacterised_Ycf33"/>
</dbReference>
<evidence type="ECO:0000256" key="4">
    <source>
        <dbReference type="ARBA" id="ARBA00022640"/>
    </source>
</evidence>
<gene>
    <name evidence="6" type="primary">ycf33</name>
    <name evidence="6" type="ORF">HV00480_201</name>
</gene>
<feature type="transmembrane region" description="Helical" evidence="5">
    <location>
        <begin position="14"/>
        <end position="31"/>
    </location>
</feature>
<keyword evidence="4 6" id="KW-0934">Plastid</keyword>
<geneLocation type="chloroplast" evidence="6"/>
<evidence type="ECO:0000313" key="6">
    <source>
        <dbReference type="EMBL" id="SCW22240.1"/>
    </source>
</evidence>
<reference evidence="6" key="2">
    <citation type="submission" date="2016-10" db="EMBL/GenBank/DDBJ databases">
        <authorList>
            <person name="de Groot N.N."/>
        </authorList>
    </citation>
    <scope>NUCLEOTIDE SEQUENCE</scope>
    <source>
        <strain evidence="6">HV00480</strain>
    </source>
</reference>
<keyword evidence="5" id="KW-0472">Membrane</keyword>
<organism evidence="6">
    <name type="scientific">Hommersandiophycus borowitzkae</name>
    <dbReference type="NCBI Taxonomy" id="268573"/>
    <lineage>
        <taxon>Eukaryota</taxon>
        <taxon>Rhodophyta</taxon>
        <taxon>Florideophyceae</taxon>
        <taxon>Nemaliophycidae</taxon>
        <taxon>Nemaliales</taxon>
        <taxon>Liagoraceae</taxon>
        <taxon>Hommersandiophycus</taxon>
    </lineage>
</organism>
<dbReference type="EMBL" id="LT622867">
    <property type="protein sequence ID" value="SCW22240.1"/>
    <property type="molecule type" value="Genomic_DNA"/>
</dbReference>
<reference evidence="6" key="1">
    <citation type="submission" date="2016-10" db="EMBL/GenBank/DDBJ databases">
        <title>Chloroplast genomes as a tool to resolve red algal phylogenies: a case study in the Nemaliales.</title>
        <authorList>
            <person name="Costa J.F."/>
            <person name="Lin S.M."/>
            <person name="Macaya E.C."/>
            <person name="Fernandez-Garcia C."/>
            <person name="Verbruggen H."/>
        </authorList>
    </citation>
    <scope>NUCLEOTIDE SEQUENCE</scope>
    <source>
        <strain evidence="6">HV00480</strain>
    </source>
</reference>
<evidence type="ECO:0000256" key="2">
    <source>
        <dbReference type="ARBA" id="ARBA00010985"/>
    </source>
</evidence>
<dbReference type="AlphaFoldDB" id="A0A1G4NUA0"/>
<keyword evidence="5" id="KW-0812">Transmembrane</keyword>
<keyword evidence="6" id="KW-0150">Chloroplast</keyword>
<dbReference type="GO" id="GO:0009536">
    <property type="term" value="C:plastid"/>
    <property type="evidence" value="ECO:0007669"/>
    <property type="project" value="UniProtKB-SubCell"/>
</dbReference>
<dbReference type="RefSeq" id="YP_009313986.1">
    <property type="nucleotide sequence ID" value="NC_031659.1"/>
</dbReference>
<protein>
    <recommendedName>
        <fullName evidence="3">Uncharacterized protein ycf33</fullName>
    </recommendedName>
</protein>
<feature type="transmembrane region" description="Helical" evidence="5">
    <location>
        <begin position="38"/>
        <end position="58"/>
    </location>
</feature>
<accession>A0A1G4NUA0</accession>
<name>A0A1G4NUA0_9FLOR</name>
<dbReference type="Pfam" id="PF05421">
    <property type="entry name" value="DUF751"/>
    <property type="match status" value="1"/>
</dbReference>
<dbReference type="GeneID" id="29998982"/>
<keyword evidence="5" id="KW-1133">Transmembrane helix</keyword>